<evidence type="ECO:0000256" key="5">
    <source>
        <dbReference type="ARBA" id="ARBA00022605"/>
    </source>
</evidence>
<dbReference type="SUPFAM" id="SSF54211">
    <property type="entry name" value="Ribosomal protein S5 domain 2-like"/>
    <property type="match status" value="3"/>
</dbReference>
<dbReference type="InterPro" id="IPR020565">
    <property type="entry name" value="ImidazoleglycerP_deHydtase_CS"/>
</dbReference>
<dbReference type="EMBL" id="HBGN01020113">
    <property type="protein sequence ID" value="CAD9333457.1"/>
    <property type="molecule type" value="Transcribed_RNA"/>
</dbReference>
<evidence type="ECO:0000256" key="7">
    <source>
        <dbReference type="ARBA" id="ARBA00023239"/>
    </source>
</evidence>
<organism evidence="9">
    <name type="scientific">Ditylum brightwellii</name>
    <dbReference type="NCBI Taxonomy" id="49249"/>
    <lineage>
        <taxon>Eukaryota</taxon>
        <taxon>Sar</taxon>
        <taxon>Stramenopiles</taxon>
        <taxon>Ochrophyta</taxon>
        <taxon>Bacillariophyta</taxon>
        <taxon>Mediophyceae</taxon>
        <taxon>Lithodesmiophycidae</taxon>
        <taxon>Lithodesmiales</taxon>
        <taxon>Lithodesmiaceae</taxon>
        <taxon>Ditylum</taxon>
    </lineage>
</organism>
<dbReference type="UniPathway" id="UPA00031">
    <property type="reaction ID" value="UER00011"/>
</dbReference>
<dbReference type="GO" id="GO:0004424">
    <property type="term" value="F:imidazoleglycerol-phosphate dehydratase activity"/>
    <property type="evidence" value="ECO:0007669"/>
    <property type="project" value="UniProtKB-EC"/>
</dbReference>
<dbReference type="AlphaFoldDB" id="A0A6U3S760"/>
<dbReference type="PANTHER" id="PTHR23133:SF2">
    <property type="entry name" value="IMIDAZOLEGLYCEROL-PHOSPHATE DEHYDRATASE"/>
    <property type="match status" value="1"/>
</dbReference>
<gene>
    <name evidence="9" type="ORF">DBRI1063_LOCUS12817</name>
</gene>
<keyword evidence="7 8" id="KW-0456">Lyase</keyword>
<keyword evidence="6 8" id="KW-0368">Histidine biosynthesis</keyword>
<dbReference type="EC" id="4.2.1.19" evidence="4 8"/>
<dbReference type="Gene3D" id="3.30.230.40">
    <property type="entry name" value="Imidazole glycerol phosphate dehydratase, domain 1"/>
    <property type="match status" value="4"/>
</dbReference>
<dbReference type="PROSITE" id="PS00954">
    <property type="entry name" value="IGP_DEHYDRATASE_1"/>
    <property type="match status" value="1"/>
</dbReference>
<evidence type="ECO:0000256" key="6">
    <source>
        <dbReference type="ARBA" id="ARBA00023102"/>
    </source>
</evidence>
<dbReference type="PANTHER" id="PTHR23133">
    <property type="entry name" value="IMIDAZOLEGLYCEROL-PHOSPHATE DEHYDRATASE HIS7"/>
    <property type="match status" value="1"/>
</dbReference>
<accession>A0A6U3S760</accession>
<dbReference type="GO" id="GO:0000105">
    <property type="term" value="P:L-histidine biosynthetic process"/>
    <property type="evidence" value="ECO:0007669"/>
    <property type="project" value="UniProtKB-UniPathway"/>
</dbReference>
<dbReference type="Pfam" id="PF00475">
    <property type="entry name" value="IGPD"/>
    <property type="match status" value="2"/>
</dbReference>
<dbReference type="InterPro" id="IPR038494">
    <property type="entry name" value="IGPD_sf"/>
</dbReference>
<reference evidence="9" key="1">
    <citation type="submission" date="2021-01" db="EMBL/GenBank/DDBJ databases">
        <authorList>
            <person name="Corre E."/>
            <person name="Pelletier E."/>
            <person name="Niang G."/>
            <person name="Scheremetjew M."/>
            <person name="Finn R."/>
            <person name="Kale V."/>
            <person name="Holt S."/>
            <person name="Cochrane G."/>
            <person name="Meng A."/>
            <person name="Brown T."/>
            <person name="Cohen L."/>
        </authorList>
    </citation>
    <scope>NUCLEOTIDE SEQUENCE</scope>
    <source>
        <strain evidence="9">Pop2</strain>
    </source>
</reference>
<evidence type="ECO:0000313" key="9">
    <source>
        <dbReference type="EMBL" id="CAD9333457.1"/>
    </source>
</evidence>
<evidence type="ECO:0000256" key="1">
    <source>
        <dbReference type="ARBA" id="ARBA00001723"/>
    </source>
</evidence>
<comment type="catalytic activity">
    <reaction evidence="1 8">
        <text>D-erythro-1-(imidazol-4-yl)glycerol 3-phosphate = 3-(imidazol-4-yl)-2-oxopropyl phosphate + H2O</text>
        <dbReference type="Rhea" id="RHEA:11040"/>
        <dbReference type="ChEBI" id="CHEBI:15377"/>
        <dbReference type="ChEBI" id="CHEBI:57766"/>
        <dbReference type="ChEBI" id="CHEBI:58278"/>
        <dbReference type="EC" id="4.2.1.19"/>
    </reaction>
</comment>
<dbReference type="FunFam" id="3.30.230.40:FF:000003">
    <property type="entry name" value="Imidazoleglycerol-phosphate dehydratase HisB"/>
    <property type="match status" value="1"/>
</dbReference>
<evidence type="ECO:0000256" key="8">
    <source>
        <dbReference type="RuleBase" id="RU000598"/>
    </source>
</evidence>
<comment type="pathway">
    <text evidence="2 8">Amino-acid biosynthesis; L-histidine biosynthesis; L-histidine from 5-phospho-alpha-D-ribose 1-diphosphate: step 6/9.</text>
</comment>
<evidence type="ECO:0000256" key="2">
    <source>
        <dbReference type="ARBA" id="ARBA00005047"/>
    </source>
</evidence>
<protein>
    <recommendedName>
        <fullName evidence="4 8">Imidazoleglycerol-phosphate dehydratase</fullName>
        <ecNumber evidence="4 8">4.2.1.19</ecNumber>
    </recommendedName>
</protein>
<dbReference type="InterPro" id="IPR000807">
    <property type="entry name" value="ImidazoleglycerolP_deHydtase"/>
</dbReference>
<sequence length="433" mass="46182">MTTTTPPSYNISNVSCLDLAKSSDPISTGIGFFDHMIDQLNSHAQVGVSVVVSLSSDDDKGDKNRFAEPMDNQCALASQVGSAMGTELSKIIEKVSVGSTSRFCCPLDEGLVECILTKSENGGSLTTFTLPPYGIYPSKTGRTKIGQMSTAIVQPFFQNLAVSSGLTISLHKVRGDNGHHVVESAFKAFSRALRNMIDGTDTSNDWSASMENTWGKSSQSYKDGIQLQRGGIIQRQTKETSIDVMLQLDGTNGSDKFVIDTGLNTLNTFVTSLAKEADVSLNAVCKGDLWVDDHHTSEDVAIALGQVLNKALGTKAGLNRMWCAVGGSGDAQVEVTMDLSNRPCLTSNLSLSNNEQGEEYVGDMSIEMFAHALESLVMNGQMTVHIVENNAGKNLMETVVATAIAFGRALRLCAAVDPRRAGKTASSKGTLSV</sequence>
<dbReference type="PROSITE" id="PS00955">
    <property type="entry name" value="IGP_DEHYDRATASE_2"/>
    <property type="match status" value="1"/>
</dbReference>
<dbReference type="InterPro" id="IPR020568">
    <property type="entry name" value="Ribosomal_Su5_D2-typ_SF"/>
</dbReference>
<evidence type="ECO:0000256" key="3">
    <source>
        <dbReference type="ARBA" id="ARBA00007481"/>
    </source>
</evidence>
<keyword evidence="5" id="KW-0028">Amino-acid biosynthesis</keyword>
<comment type="similarity">
    <text evidence="3 8">Belongs to the imidazoleglycerol-phosphate dehydratase family.</text>
</comment>
<evidence type="ECO:0000256" key="4">
    <source>
        <dbReference type="ARBA" id="ARBA00012075"/>
    </source>
</evidence>
<proteinExistence type="inferred from homology"/>
<name>A0A6U3S760_9STRA</name>